<dbReference type="SUPFAM" id="SSF48508">
    <property type="entry name" value="Nuclear receptor ligand-binding domain"/>
    <property type="match status" value="1"/>
</dbReference>
<dbReference type="InterPro" id="IPR013088">
    <property type="entry name" value="Znf_NHR/GATA"/>
</dbReference>
<keyword evidence="2" id="KW-0863">Zinc-finger</keyword>
<name>A0A7I8WDH9_9ANNE</name>
<evidence type="ECO:0000259" key="9">
    <source>
        <dbReference type="PROSITE" id="PS51030"/>
    </source>
</evidence>
<evidence type="ECO:0000256" key="7">
    <source>
        <dbReference type="ARBA" id="ARBA00023170"/>
    </source>
</evidence>
<dbReference type="GO" id="GO:0008270">
    <property type="term" value="F:zinc ion binding"/>
    <property type="evidence" value="ECO:0007669"/>
    <property type="project" value="UniProtKB-KW"/>
</dbReference>
<keyword evidence="6" id="KW-0804">Transcription</keyword>
<keyword evidence="3" id="KW-0862">Zinc</keyword>
<dbReference type="Gene3D" id="3.30.50.10">
    <property type="entry name" value="Erythroid Transcription Factor GATA-1, subunit A"/>
    <property type="match status" value="1"/>
</dbReference>
<keyword evidence="4" id="KW-0805">Transcription regulation</keyword>
<dbReference type="GO" id="GO:0003700">
    <property type="term" value="F:DNA-binding transcription factor activity"/>
    <property type="evidence" value="ECO:0007669"/>
    <property type="project" value="InterPro"/>
</dbReference>
<dbReference type="GO" id="GO:0043565">
    <property type="term" value="F:sequence-specific DNA binding"/>
    <property type="evidence" value="ECO:0007669"/>
    <property type="project" value="InterPro"/>
</dbReference>
<evidence type="ECO:0000256" key="5">
    <source>
        <dbReference type="ARBA" id="ARBA00023125"/>
    </source>
</evidence>
<proteinExistence type="predicted"/>
<evidence type="ECO:0000313" key="11">
    <source>
        <dbReference type="Proteomes" id="UP000549394"/>
    </source>
</evidence>
<comment type="caution">
    <text evidence="10">The sequence shown here is derived from an EMBL/GenBank/DDBJ whole genome shotgun (WGS) entry which is preliminary data.</text>
</comment>
<evidence type="ECO:0000256" key="3">
    <source>
        <dbReference type="ARBA" id="ARBA00022833"/>
    </source>
</evidence>
<dbReference type="SMART" id="SM00399">
    <property type="entry name" value="ZnF_C4"/>
    <property type="match status" value="1"/>
</dbReference>
<organism evidence="10 11">
    <name type="scientific">Dimorphilus gyrociliatus</name>
    <dbReference type="NCBI Taxonomy" id="2664684"/>
    <lineage>
        <taxon>Eukaryota</taxon>
        <taxon>Metazoa</taxon>
        <taxon>Spiralia</taxon>
        <taxon>Lophotrochozoa</taxon>
        <taxon>Annelida</taxon>
        <taxon>Polychaeta</taxon>
        <taxon>Polychaeta incertae sedis</taxon>
        <taxon>Dinophilidae</taxon>
        <taxon>Dimorphilus</taxon>
    </lineage>
</organism>
<evidence type="ECO:0000256" key="8">
    <source>
        <dbReference type="ARBA" id="ARBA00023242"/>
    </source>
</evidence>
<dbReference type="InterPro" id="IPR001628">
    <property type="entry name" value="Znf_hrmn_rcpt"/>
</dbReference>
<dbReference type="PROSITE" id="PS51030">
    <property type="entry name" value="NUCLEAR_REC_DBD_2"/>
    <property type="match status" value="1"/>
</dbReference>
<keyword evidence="11" id="KW-1185">Reference proteome</keyword>
<gene>
    <name evidence="10" type="ORF">DGYR_LOCUS13495</name>
</gene>
<protein>
    <submittedName>
        <fullName evidence="10">DgyrCDS14410</fullName>
    </submittedName>
</protein>
<dbReference type="PROSITE" id="PS00031">
    <property type="entry name" value="NUCLEAR_REC_DBD_1"/>
    <property type="match status" value="1"/>
</dbReference>
<evidence type="ECO:0000256" key="6">
    <source>
        <dbReference type="ARBA" id="ARBA00023163"/>
    </source>
</evidence>
<dbReference type="AlphaFoldDB" id="A0A7I8WDH9"/>
<accession>A0A7I8WDH9</accession>
<reference evidence="10 11" key="1">
    <citation type="submission" date="2020-08" db="EMBL/GenBank/DDBJ databases">
        <authorList>
            <person name="Hejnol A."/>
        </authorList>
    </citation>
    <scope>NUCLEOTIDE SEQUENCE [LARGE SCALE GENOMIC DNA]</scope>
</reference>
<keyword evidence="1" id="KW-0479">Metal-binding</keyword>
<dbReference type="OrthoDB" id="5771769at2759"/>
<dbReference type="Pfam" id="PF00105">
    <property type="entry name" value="zf-C4"/>
    <property type="match status" value="1"/>
</dbReference>
<dbReference type="InterPro" id="IPR050200">
    <property type="entry name" value="Nuclear_hormone_rcpt_NR3"/>
</dbReference>
<dbReference type="Gene3D" id="1.10.565.10">
    <property type="entry name" value="Retinoid X Receptor"/>
    <property type="match status" value="1"/>
</dbReference>
<evidence type="ECO:0000313" key="10">
    <source>
        <dbReference type="EMBL" id="CAD5126242.1"/>
    </source>
</evidence>
<dbReference type="PRINTS" id="PR00047">
    <property type="entry name" value="STROIDFINGER"/>
</dbReference>
<keyword evidence="8" id="KW-0539">Nucleus</keyword>
<dbReference type="CDD" id="cd06916">
    <property type="entry name" value="NR_DBD_like"/>
    <property type="match status" value="1"/>
</dbReference>
<dbReference type="EMBL" id="CAJFCJ010000036">
    <property type="protein sequence ID" value="CAD5126242.1"/>
    <property type="molecule type" value="Genomic_DNA"/>
</dbReference>
<evidence type="ECO:0000256" key="1">
    <source>
        <dbReference type="ARBA" id="ARBA00022723"/>
    </source>
</evidence>
<dbReference type="InterPro" id="IPR035500">
    <property type="entry name" value="NHR-like_dom_sf"/>
</dbReference>
<dbReference type="PANTHER" id="PTHR48092">
    <property type="entry name" value="KNIRPS-RELATED PROTEIN-RELATED"/>
    <property type="match status" value="1"/>
</dbReference>
<feature type="domain" description="Nuclear receptor" evidence="9">
    <location>
        <begin position="23"/>
        <end position="98"/>
    </location>
</feature>
<dbReference type="Proteomes" id="UP000549394">
    <property type="component" value="Unassembled WGS sequence"/>
</dbReference>
<keyword evidence="7" id="KW-0675">Receptor</keyword>
<sequence>MELEQRKFVINSEEIFEMERKTLLPCSVCGSPSTGCHYGVFTCEACKVFFKRSAKKHHLYKCKRRKNCNPDRDGIFACRYCRFNKCLGVGMSLNYIRHGRYSREKKQVTCERIAEVTEKKNMMMCSIPALPNFTDADEILMGCCNIISDIQNIDWEKDFPHLDSLLQAAKEGINSISYPLEQYHDIFCLSGLEVDNRRQFSGSVQQIIEYNVKRWTKYSRKIPGLHDLSEDEIFSHLCSHSDLIYVTIVAFNIHRWSKEDLTLTLNNQSILVSRRSIDYLLDKRDSKMKMNIFEKFSTLNPTFEELTLIILLTLLKPNDKYPQFQHYYDKIILGFTRYLQNIHGNNFIGRMNDIVNFLSFMSMETYNAGKWRPTVKDYYTTIFAGDIMKEFWFHPTISKPEVSINDLSLLTNDLILLDEYLDESMCLD</sequence>
<evidence type="ECO:0000256" key="2">
    <source>
        <dbReference type="ARBA" id="ARBA00022771"/>
    </source>
</evidence>
<evidence type="ECO:0000256" key="4">
    <source>
        <dbReference type="ARBA" id="ARBA00023015"/>
    </source>
</evidence>
<keyword evidence="5" id="KW-0238">DNA-binding</keyword>
<dbReference type="SUPFAM" id="SSF57716">
    <property type="entry name" value="Glucocorticoid receptor-like (DNA-binding domain)"/>
    <property type="match status" value="1"/>
</dbReference>